<sequence>MSANAVVLEAVESFVQFMNINAGTPATGVLVAQNLSTPS</sequence>
<organism evidence="1 2">
    <name type="scientific">Ephemeroptericola cinctiostellae</name>
    <dbReference type="NCBI Taxonomy" id="2268024"/>
    <lineage>
        <taxon>Bacteria</taxon>
        <taxon>Pseudomonadati</taxon>
        <taxon>Pseudomonadota</taxon>
        <taxon>Betaproteobacteria</taxon>
        <taxon>Burkholderiales</taxon>
        <taxon>Burkholderiaceae</taxon>
        <taxon>Ephemeroptericola</taxon>
    </lineage>
</organism>
<keyword evidence="2" id="KW-1185">Reference proteome</keyword>
<dbReference type="KEGG" id="hyf:DTO96_102319"/>
<evidence type="ECO:0000313" key="1">
    <source>
        <dbReference type="EMBL" id="AXF86564.1"/>
    </source>
</evidence>
<dbReference type="AlphaFoldDB" id="A0A345DDX6"/>
<protein>
    <submittedName>
        <fullName evidence="1">Uncharacterized protein</fullName>
    </submittedName>
</protein>
<dbReference type="EMBL" id="CP031124">
    <property type="protein sequence ID" value="AXF86564.1"/>
    <property type="molecule type" value="Genomic_DNA"/>
</dbReference>
<evidence type="ECO:0000313" key="2">
    <source>
        <dbReference type="Proteomes" id="UP000252182"/>
    </source>
</evidence>
<accession>A0A345DDX6</accession>
<name>A0A345DDX6_9BURK</name>
<reference evidence="2" key="1">
    <citation type="submission" date="2018-07" db="EMBL/GenBank/DDBJ databases">
        <authorList>
            <person name="Kim H."/>
        </authorList>
    </citation>
    <scope>NUCLEOTIDE SEQUENCE [LARGE SCALE GENOMIC DNA]</scope>
    <source>
        <strain evidence="2">F02</strain>
    </source>
</reference>
<proteinExistence type="predicted"/>
<gene>
    <name evidence="1" type="ORF">DTO96_102319</name>
</gene>
<dbReference type="Proteomes" id="UP000252182">
    <property type="component" value="Chromosome"/>
</dbReference>